<dbReference type="Proteomes" id="UP000509303">
    <property type="component" value="Chromosome"/>
</dbReference>
<dbReference type="AlphaFoldDB" id="A0A7H8N3Z5"/>
<keyword evidence="4" id="KW-1185">Reference proteome</keyword>
<feature type="domain" description="Trypsin-co-occurring" evidence="2">
    <location>
        <begin position="3"/>
        <end position="80"/>
    </location>
</feature>
<dbReference type="EMBL" id="CP054929">
    <property type="protein sequence ID" value="QKW49129.1"/>
    <property type="molecule type" value="Genomic_DNA"/>
</dbReference>
<organism evidence="3 4">
    <name type="scientific">Streptomyces buecherae</name>
    <dbReference type="NCBI Taxonomy" id="2763006"/>
    <lineage>
        <taxon>Bacteria</taxon>
        <taxon>Bacillati</taxon>
        <taxon>Actinomycetota</taxon>
        <taxon>Actinomycetes</taxon>
        <taxon>Kitasatosporales</taxon>
        <taxon>Streptomycetaceae</taxon>
        <taxon>Streptomyces</taxon>
    </lineage>
</organism>
<evidence type="ECO:0000256" key="1">
    <source>
        <dbReference type="SAM" id="MobiDB-lite"/>
    </source>
</evidence>
<evidence type="ECO:0000259" key="2">
    <source>
        <dbReference type="Pfam" id="PF19631"/>
    </source>
</evidence>
<dbReference type="Pfam" id="PF19631">
    <property type="entry name" value="Trypco2"/>
    <property type="match status" value="1"/>
</dbReference>
<evidence type="ECO:0000313" key="4">
    <source>
        <dbReference type="Proteomes" id="UP000509303"/>
    </source>
</evidence>
<evidence type="ECO:0000313" key="3">
    <source>
        <dbReference type="EMBL" id="QKW49129.1"/>
    </source>
</evidence>
<sequence>MEIELADAVAAVRDSLVEAARRGEGQDVTFDVGPIELEFLVEVRREARAGGGLRAWVVTADTEGSAARSRSHRVLVTLNPRRGDGPVRIVAQGPGQAAGAFPGGGAAGRRPR</sequence>
<accession>A0A7H8N3Z5</accession>
<feature type="compositionally biased region" description="Gly residues" evidence="1">
    <location>
        <begin position="101"/>
        <end position="112"/>
    </location>
</feature>
<dbReference type="InterPro" id="IPR045608">
    <property type="entry name" value="Trypco2"/>
</dbReference>
<protein>
    <recommendedName>
        <fullName evidence="2">Trypsin-co-occurring domain-containing protein</fullName>
    </recommendedName>
</protein>
<gene>
    <name evidence="3" type="ORF">HUT08_05725</name>
</gene>
<feature type="region of interest" description="Disordered" evidence="1">
    <location>
        <begin position="93"/>
        <end position="112"/>
    </location>
</feature>
<proteinExistence type="predicted"/>
<reference evidence="3 4" key="1">
    <citation type="submission" date="2020-06" db="EMBL/GenBank/DDBJ databases">
        <title>Genome mining for natural products.</title>
        <authorList>
            <person name="Zhang B."/>
            <person name="Shi J."/>
            <person name="Ge H."/>
        </authorList>
    </citation>
    <scope>NUCLEOTIDE SEQUENCE [LARGE SCALE GENOMIC DNA]</scope>
    <source>
        <strain evidence="3 4">NA00687</strain>
    </source>
</reference>
<dbReference type="RefSeq" id="WP_176160862.1">
    <property type="nucleotide sequence ID" value="NZ_CP054929.1"/>
</dbReference>
<name>A0A7H8N3Z5_9ACTN</name>